<evidence type="ECO:0000313" key="1">
    <source>
        <dbReference type="EMBL" id="VAW88906.1"/>
    </source>
</evidence>
<accession>A0A3B1A7W2</accession>
<organism evidence="1">
    <name type="scientific">hydrothermal vent metagenome</name>
    <dbReference type="NCBI Taxonomy" id="652676"/>
    <lineage>
        <taxon>unclassified sequences</taxon>
        <taxon>metagenomes</taxon>
        <taxon>ecological metagenomes</taxon>
    </lineage>
</organism>
<sequence>MPVTAHHKKHFFNQTRLHETNYRLLQQLLGNLEQITPYCHFELLENSLLHIEVKEKHRYTTMITLTLTLPHLTPFDTDLTIEARIYHDAHVVEVSHYQKHGRFAVQCDIPNRHGYHLDEKQQANKMLQESLRYSLRLLRNEGYQGKL</sequence>
<gene>
    <name evidence="1" type="ORF">MNBD_GAMMA18-868</name>
</gene>
<proteinExistence type="predicted"/>
<protein>
    <recommendedName>
        <fullName evidence="2">DUF1249 domain-containing protein</fullName>
    </recommendedName>
</protein>
<dbReference type="Pfam" id="PF06853">
    <property type="entry name" value="DUF1249"/>
    <property type="match status" value="1"/>
</dbReference>
<dbReference type="PANTHER" id="PTHR38774">
    <property type="entry name" value="CYTOPLASMIC PROTEIN-RELATED"/>
    <property type="match status" value="1"/>
</dbReference>
<dbReference type="AlphaFoldDB" id="A0A3B1A7W2"/>
<dbReference type="InterPro" id="IPR009659">
    <property type="entry name" value="DUF1249"/>
</dbReference>
<name>A0A3B1A7W2_9ZZZZ</name>
<evidence type="ECO:0008006" key="2">
    <source>
        <dbReference type="Google" id="ProtNLM"/>
    </source>
</evidence>
<reference evidence="1" key="1">
    <citation type="submission" date="2018-06" db="EMBL/GenBank/DDBJ databases">
        <authorList>
            <person name="Zhirakovskaya E."/>
        </authorList>
    </citation>
    <scope>NUCLEOTIDE SEQUENCE</scope>
</reference>
<dbReference type="EMBL" id="UOFP01000242">
    <property type="protein sequence ID" value="VAW88906.1"/>
    <property type="molecule type" value="Genomic_DNA"/>
</dbReference>
<dbReference type="PANTHER" id="PTHR38774:SF1">
    <property type="entry name" value="CYTOPLASMIC PROTEIN"/>
    <property type="match status" value="1"/>
</dbReference>